<dbReference type="Proteomes" id="UP000821845">
    <property type="component" value="Chromosome 11"/>
</dbReference>
<dbReference type="EMBL" id="CM023491">
    <property type="protein sequence ID" value="KAH6942037.1"/>
    <property type="molecule type" value="Genomic_DNA"/>
</dbReference>
<gene>
    <name evidence="1" type="ORF">HPB50_027481</name>
</gene>
<reference evidence="1" key="1">
    <citation type="submission" date="2020-05" db="EMBL/GenBank/DDBJ databases">
        <title>Large-scale comparative analyses of tick genomes elucidate their genetic diversity and vector capacities.</title>
        <authorList>
            <person name="Jia N."/>
            <person name="Wang J."/>
            <person name="Shi W."/>
            <person name="Du L."/>
            <person name="Sun Y."/>
            <person name="Zhan W."/>
            <person name="Jiang J."/>
            <person name="Wang Q."/>
            <person name="Zhang B."/>
            <person name="Ji P."/>
            <person name="Sakyi L.B."/>
            <person name="Cui X."/>
            <person name="Yuan T."/>
            <person name="Jiang B."/>
            <person name="Yang W."/>
            <person name="Lam T.T.-Y."/>
            <person name="Chang Q."/>
            <person name="Ding S."/>
            <person name="Wang X."/>
            <person name="Zhu J."/>
            <person name="Ruan X."/>
            <person name="Zhao L."/>
            <person name="Wei J."/>
            <person name="Que T."/>
            <person name="Du C."/>
            <person name="Cheng J."/>
            <person name="Dai P."/>
            <person name="Han X."/>
            <person name="Huang E."/>
            <person name="Gao Y."/>
            <person name="Liu J."/>
            <person name="Shao H."/>
            <person name="Ye R."/>
            <person name="Li L."/>
            <person name="Wei W."/>
            <person name="Wang X."/>
            <person name="Wang C."/>
            <person name="Yang T."/>
            <person name="Huo Q."/>
            <person name="Li W."/>
            <person name="Guo W."/>
            <person name="Chen H."/>
            <person name="Zhou L."/>
            <person name="Ni X."/>
            <person name="Tian J."/>
            <person name="Zhou Y."/>
            <person name="Sheng Y."/>
            <person name="Liu T."/>
            <person name="Pan Y."/>
            <person name="Xia L."/>
            <person name="Li J."/>
            <person name="Zhao F."/>
            <person name="Cao W."/>
        </authorList>
    </citation>
    <scope>NUCLEOTIDE SEQUENCE</scope>
    <source>
        <strain evidence="1">Hyas-2018</strain>
    </source>
</reference>
<sequence>MRKKVENCPPEMQNKREESLHKRPRQPTFDIPNKKLCRVFDSSHLIVYGETAESIRRDNEWLHENAEVAAIDEIRPRLQATAQERHERLRSLTISEALVLFPFLASEASLVVEFNILFKRDIVDDMGRGFQQLCDIILQHGDDTEVTVFQKQREKDVPLTPCLLQEENGEFSLYIDKENTLRAASLLGGMACHFASFWVFNIEYPKKACRLLTFIEHSFMGLSYTKPRVKALELINFFKAHVASVV</sequence>
<keyword evidence="2" id="KW-1185">Reference proteome</keyword>
<protein>
    <submittedName>
        <fullName evidence="1">Uncharacterized protein</fullName>
    </submittedName>
</protein>
<evidence type="ECO:0000313" key="2">
    <source>
        <dbReference type="Proteomes" id="UP000821845"/>
    </source>
</evidence>
<accession>A0ACB7T9F5</accession>
<proteinExistence type="predicted"/>
<organism evidence="1 2">
    <name type="scientific">Hyalomma asiaticum</name>
    <name type="common">Tick</name>
    <dbReference type="NCBI Taxonomy" id="266040"/>
    <lineage>
        <taxon>Eukaryota</taxon>
        <taxon>Metazoa</taxon>
        <taxon>Ecdysozoa</taxon>
        <taxon>Arthropoda</taxon>
        <taxon>Chelicerata</taxon>
        <taxon>Arachnida</taxon>
        <taxon>Acari</taxon>
        <taxon>Parasitiformes</taxon>
        <taxon>Ixodida</taxon>
        <taxon>Ixodoidea</taxon>
        <taxon>Ixodidae</taxon>
        <taxon>Hyalomminae</taxon>
        <taxon>Hyalomma</taxon>
    </lineage>
</organism>
<name>A0ACB7T9F5_HYAAI</name>
<evidence type="ECO:0000313" key="1">
    <source>
        <dbReference type="EMBL" id="KAH6942037.1"/>
    </source>
</evidence>
<comment type="caution">
    <text evidence="1">The sequence shown here is derived from an EMBL/GenBank/DDBJ whole genome shotgun (WGS) entry which is preliminary data.</text>
</comment>